<dbReference type="Proteomes" id="UP000038010">
    <property type="component" value="Unassembled WGS sequence"/>
</dbReference>
<feature type="region of interest" description="Disordered" evidence="7">
    <location>
        <begin position="1"/>
        <end position="28"/>
    </location>
</feature>
<feature type="compositionally biased region" description="Polar residues" evidence="7">
    <location>
        <begin position="15"/>
        <end position="25"/>
    </location>
</feature>
<protein>
    <submittedName>
        <fullName evidence="9">Nitrogen assimilation transcription factor nirA</fullName>
    </submittedName>
</protein>
<accession>A0A0N1H5H3</accession>
<keyword evidence="1" id="KW-0479">Metal-binding</keyword>
<dbReference type="OrthoDB" id="2154091at2759"/>
<evidence type="ECO:0000256" key="4">
    <source>
        <dbReference type="ARBA" id="ARBA00023125"/>
    </source>
</evidence>
<dbReference type="GO" id="GO:0008270">
    <property type="term" value="F:zinc ion binding"/>
    <property type="evidence" value="ECO:0007669"/>
    <property type="project" value="InterPro"/>
</dbReference>
<name>A0A0N1H5H3_9EURO</name>
<dbReference type="EMBL" id="LFJN01000032">
    <property type="protein sequence ID" value="KPI36262.1"/>
    <property type="molecule type" value="Genomic_DNA"/>
</dbReference>
<dbReference type="CDD" id="cd12148">
    <property type="entry name" value="fungal_TF_MHR"/>
    <property type="match status" value="1"/>
</dbReference>
<dbReference type="PANTHER" id="PTHR31313">
    <property type="entry name" value="TY1 ENHANCER ACTIVATOR"/>
    <property type="match status" value="1"/>
</dbReference>
<gene>
    <name evidence="9" type="ORF">AB675_7378</name>
</gene>
<keyword evidence="6" id="KW-0539">Nucleus</keyword>
<dbReference type="PANTHER" id="PTHR31313:SF81">
    <property type="entry name" value="TY1 ENHANCER ACTIVATOR"/>
    <property type="match status" value="1"/>
</dbReference>
<dbReference type="GeneID" id="28739621"/>
<dbReference type="STRING" id="1664694.A0A0N1H5H3"/>
<evidence type="ECO:0000313" key="10">
    <source>
        <dbReference type="Proteomes" id="UP000038010"/>
    </source>
</evidence>
<keyword evidence="4" id="KW-0238">DNA-binding</keyword>
<keyword evidence="3" id="KW-0805">Transcription regulation</keyword>
<dbReference type="AlphaFoldDB" id="A0A0N1H5H3"/>
<dbReference type="InterPro" id="IPR051615">
    <property type="entry name" value="Transcr_Regulatory_Elem"/>
</dbReference>
<reference evidence="9 10" key="1">
    <citation type="submission" date="2015-06" db="EMBL/GenBank/DDBJ databases">
        <title>Draft genome of the ant-associated black yeast Phialophora attae CBS 131958.</title>
        <authorList>
            <person name="Moreno L.F."/>
            <person name="Stielow B.J."/>
            <person name="de Hoog S."/>
            <person name="Vicente V.A."/>
            <person name="Weiss V.A."/>
            <person name="de Vries M."/>
            <person name="Cruz L.M."/>
            <person name="Souza E.M."/>
        </authorList>
    </citation>
    <scope>NUCLEOTIDE SEQUENCE [LARGE SCALE GENOMIC DNA]</scope>
    <source>
        <strain evidence="9 10">CBS 131958</strain>
    </source>
</reference>
<dbReference type="Pfam" id="PF04082">
    <property type="entry name" value="Fungal_trans"/>
    <property type="match status" value="1"/>
</dbReference>
<keyword evidence="10" id="KW-1185">Reference proteome</keyword>
<evidence type="ECO:0000256" key="5">
    <source>
        <dbReference type="ARBA" id="ARBA00023163"/>
    </source>
</evidence>
<sequence length="644" mass="71757">MTQEILRQHQKQSDIESTTVSSTLHPSDDYLSMADSIYARNISGSDRLGDTPATGSSAQGMPPESIVDRITSRNGGLNPQSDGQLAYFGPTSIFRLARIPNTQHDESTTGLEDANTMTSVDPEYDTRLEPEPVVQHLLDLFWEWQACHLQVVHKRLFLAHKKSYDSDESTKRYDYFTPSVLYAILAMASFISPDRGVRKYSMGCGTIPGHMYAEKARHLLDKEMAHPSMLTVQCALVLASRYGALGETTAGWLYCGIASRICSDLGLYADRSRMGPDHGISDDLAENRQAVFWGCFVQDKLWSVYCGRPSGILDEHISIRQPDLDVTGHSQADAAGAVAAVYHQIVVLSVQCSRIHRELYSLKNEDQPEQLRKAADTIHANLMTYHSNLPDALQWPNRDSTPSSAHVLVMHMHFYFCLLLLHRPFINFQEVTTNKDRPLLNSASICTLAAGNITKLIRDYSTFYNLRMIASPAVHFVFIAATVHLVDLQYTNKCDSRTLFQGCLSSLKEMGNSYPHSSKAIAVLKEAERAYCTEARAASSQTNPVQNEPAMSGVSSRMETSVSEHRYANGTDIRHSAQTTADSEFCASDSGLPVLPSENKIADYLPGEDFDLENFDWSMFQSPVEFPAGIENVDFETYAFHNEL</sequence>
<evidence type="ECO:0000256" key="7">
    <source>
        <dbReference type="SAM" id="MobiDB-lite"/>
    </source>
</evidence>
<dbReference type="VEuPathDB" id="FungiDB:AB675_7378"/>
<evidence type="ECO:0000256" key="6">
    <source>
        <dbReference type="ARBA" id="ARBA00023242"/>
    </source>
</evidence>
<feature type="region of interest" description="Disordered" evidence="7">
    <location>
        <begin position="43"/>
        <end position="83"/>
    </location>
</feature>
<evidence type="ECO:0000313" key="9">
    <source>
        <dbReference type="EMBL" id="KPI36262.1"/>
    </source>
</evidence>
<dbReference type="RefSeq" id="XP_017996225.1">
    <property type="nucleotide sequence ID" value="XM_018147741.1"/>
</dbReference>
<feature type="domain" description="Xylanolytic transcriptional activator regulatory" evidence="8">
    <location>
        <begin position="251"/>
        <end position="328"/>
    </location>
</feature>
<keyword evidence="2" id="KW-0862">Zinc</keyword>
<comment type="caution">
    <text evidence="9">The sequence shown here is derived from an EMBL/GenBank/DDBJ whole genome shotgun (WGS) entry which is preliminary data.</text>
</comment>
<organism evidence="9 10">
    <name type="scientific">Cyphellophora attinorum</name>
    <dbReference type="NCBI Taxonomy" id="1664694"/>
    <lineage>
        <taxon>Eukaryota</taxon>
        <taxon>Fungi</taxon>
        <taxon>Dikarya</taxon>
        <taxon>Ascomycota</taxon>
        <taxon>Pezizomycotina</taxon>
        <taxon>Eurotiomycetes</taxon>
        <taxon>Chaetothyriomycetidae</taxon>
        <taxon>Chaetothyriales</taxon>
        <taxon>Cyphellophoraceae</taxon>
        <taxon>Cyphellophora</taxon>
    </lineage>
</organism>
<proteinExistence type="predicted"/>
<evidence type="ECO:0000256" key="3">
    <source>
        <dbReference type="ARBA" id="ARBA00023015"/>
    </source>
</evidence>
<dbReference type="InterPro" id="IPR007219">
    <property type="entry name" value="XnlR_reg_dom"/>
</dbReference>
<dbReference type="GO" id="GO:0006351">
    <property type="term" value="P:DNA-templated transcription"/>
    <property type="evidence" value="ECO:0007669"/>
    <property type="project" value="InterPro"/>
</dbReference>
<feature type="compositionally biased region" description="Polar residues" evidence="7">
    <location>
        <begin position="72"/>
        <end position="83"/>
    </location>
</feature>
<dbReference type="GO" id="GO:0003677">
    <property type="term" value="F:DNA binding"/>
    <property type="evidence" value="ECO:0007669"/>
    <property type="project" value="UniProtKB-KW"/>
</dbReference>
<keyword evidence="5" id="KW-0804">Transcription</keyword>
<evidence type="ECO:0000259" key="8">
    <source>
        <dbReference type="SMART" id="SM00906"/>
    </source>
</evidence>
<dbReference type="SMART" id="SM00906">
    <property type="entry name" value="Fungal_trans"/>
    <property type="match status" value="1"/>
</dbReference>
<evidence type="ECO:0000256" key="2">
    <source>
        <dbReference type="ARBA" id="ARBA00022833"/>
    </source>
</evidence>
<evidence type="ECO:0000256" key="1">
    <source>
        <dbReference type="ARBA" id="ARBA00022723"/>
    </source>
</evidence>